<dbReference type="EMBL" id="JEMX01000010">
    <property type="protein sequence ID" value="EXI82554.1"/>
    <property type="molecule type" value="Genomic_DNA"/>
</dbReference>
<reference evidence="1 2" key="1">
    <citation type="submission" date="2014-02" db="EMBL/GenBank/DDBJ databases">
        <title>Expanding our view of genomic diversity in Candidatus Accumulibacter clades.</title>
        <authorList>
            <person name="Skennerton C.T."/>
            <person name="Barr J.J."/>
            <person name="Slater F.R."/>
            <person name="Bond P.L."/>
            <person name="Tyson G.W."/>
        </authorList>
    </citation>
    <scope>NUCLEOTIDE SEQUENCE [LARGE SCALE GENOMIC DNA]</scope>
    <source>
        <strain evidence="2">BA-92</strain>
    </source>
</reference>
<evidence type="ECO:0000313" key="1">
    <source>
        <dbReference type="EMBL" id="EXI82554.1"/>
    </source>
</evidence>
<organism evidence="1 2">
    <name type="scientific">Candidatus Accumulibacter appositus</name>
    <dbReference type="NCBI Taxonomy" id="1454003"/>
    <lineage>
        <taxon>Bacteria</taxon>
        <taxon>Pseudomonadati</taxon>
        <taxon>Pseudomonadota</taxon>
        <taxon>Betaproteobacteria</taxon>
        <taxon>Candidatus Accumulibacter</taxon>
    </lineage>
</organism>
<protein>
    <recommendedName>
        <fullName evidence="3">DUF1845 domain-containing protein</fullName>
    </recommendedName>
</protein>
<evidence type="ECO:0000313" key="2">
    <source>
        <dbReference type="Proteomes" id="UP000021816"/>
    </source>
</evidence>
<name>A0A011QUL7_9PROT</name>
<proteinExistence type="predicted"/>
<sequence>MSEIQIVKVDQGGVNARILAKEAKADFRRVEAASLKMPTRFTSAEGKRFFARLFNTLQLNTHFISVIARTRLEHEDVAKIEDTIRAQMDAVTANLNHAIDGAEALFKAHGITSAATYDTVPLDVDVHVLSSIGRRFLEVLGKLDQLMPLLQTLEIHEVITTQAVDVQRATLKRQVRDVANGARNFAMGLRRRMNAMDARSGDSRSEGSRQEAVFVGVVNGADKPGSDGDLSVVSKEVDADVQLVEALESTVPSVGD</sequence>
<accession>A0A011QUL7</accession>
<gene>
    <name evidence="1" type="ORF">AW10_00340</name>
</gene>
<dbReference type="AlphaFoldDB" id="A0A011QUL7"/>
<evidence type="ECO:0008006" key="3">
    <source>
        <dbReference type="Google" id="ProtNLM"/>
    </source>
</evidence>
<dbReference type="PATRIC" id="fig|1454003.3.peg.346"/>
<dbReference type="Proteomes" id="UP000021816">
    <property type="component" value="Unassembled WGS sequence"/>
</dbReference>
<comment type="caution">
    <text evidence="1">The sequence shown here is derived from an EMBL/GenBank/DDBJ whole genome shotgun (WGS) entry which is preliminary data.</text>
</comment>